<dbReference type="Gene3D" id="2.40.128.110">
    <property type="entry name" value="Lipid/polyisoprenoid-binding, YceI-like"/>
    <property type="match status" value="1"/>
</dbReference>
<dbReference type="AlphaFoldDB" id="A0A494VQG6"/>
<dbReference type="PANTHER" id="PTHR34406:SF1">
    <property type="entry name" value="PROTEIN YCEI"/>
    <property type="match status" value="1"/>
</dbReference>
<evidence type="ECO:0000313" key="2">
    <source>
        <dbReference type="EMBL" id="AYL96191.1"/>
    </source>
</evidence>
<protein>
    <submittedName>
        <fullName evidence="2">YceI family protein</fullName>
    </submittedName>
</protein>
<dbReference type="InterPro" id="IPR036761">
    <property type="entry name" value="TTHA0802/YceI-like_sf"/>
</dbReference>
<dbReference type="InterPro" id="IPR007372">
    <property type="entry name" value="Lipid/polyisoprenoid-bd_YceI"/>
</dbReference>
<dbReference type="EMBL" id="CP032869">
    <property type="protein sequence ID" value="AYL96191.1"/>
    <property type="molecule type" value="Genomic_DNA"/>
</dbReference>
<evidence type="ECO:0000259" key="1">
    <source>
        <dbReference type="SMART" id="SM00867"/>
    </source>
</evidence>
<feature type="domain" description="Lipid/polyisoprenoid-binding YceI-like" evidence="1">
    <location>
        <begin position="24"/>
        <end position="180"/>
    </location>
</feature>
<dbReference type="OrthoDB" id="9811006at2"/>
<proteinExistence type="predicted"/>
<dbReference type="Proteomes" id="UP000270046">
    <property type="component" value="Chromosome"/>
</dbReference>
<dbReference type="PANTHER" id="PTHR34406">
    <property type="entry name" value="PROTEIN YCEI"/>
    <property type="match status" value="1"/>
</dbReference>
<name>A0A494VQG6_9SPHI</name>
<dbReference type="KEGG" id="muh:HYN43_013210"/>
<sequence>MENMIRILTVLLFMLCLATTGKAQYKPVEQESDLKFTIKNLGFDVEGTLAGFEGNISFDIQNLAGSSFDVTVAAATINTGNSLRDDHLRGENYFDAKNYPKIRLVSEKITLLSKSGTYRLSGKLTMKGVIKPVSFPFTVVALPGGYNFKGSFKINRRYFGIGGTSTLADELEVNINVTAKKA</sequence>
<gene>
    <name evidence="2" type="ORF">HYN43_013210</name>
</gene>
<dbReference type="SUPFAM" id="SSF101874">
    <property type="entry name" value="YceI-like"/>
    <property type="match status" value="1"/>
</dbReference>
<dbReference type="SMART" id="SM00867">
    <property type="entry name" value="YceI"/>
    <property type="match status" value="1"/>
</dbReference>
<accession>A0A494VQG6</accession>
<dbReference type="Pfam" id="PF04264">
    <property type="entry name" value="YceI"/>
    <property type="match status" value="1"/>
</dbReference>
<reference evidence="2 3" key="1">
    <citation type="submission" date="2018-10" db="EMBL/GenBank/DDBJ databases">
        <title>Genome sequencing of Mucilaginibacter sp. HYN0043.</title>
        <authorList>
            <person name="Kim M."/>
            <person name="Yi H."/>
        </authorList>
    </citation>
    <scope>NUCLEOTIDE SEQUENCE [LARGE SCALE GENOMIC DNA]</scope>
    <source>
        <strain evidence="2 3">HYN0043</strain>
    </source>
</reference>
<keyword evidence="3" id="KW-1185">Reference proteome</keyword>
<evidence type="ECO:0000313" key="3">
    <source>
        <dbReference type="Proteomes" id="UP000270046"/>
    </source>
</evidence>
<organism evidence="2 3">
    <name type="scientific">Mucilaginibacter celer</name>
    <dbReference type="NCBI Taxonomy" id="2305508"/>
    <lineage>
        <taxon>Bacteria</taxon>
        <taxon>Pseudomonadati</taxon>
        <taxon>Bacteroidota</taxon>
        <taxon>Sphingobacteriia</taxon>
        <taxon>Sphingobacteriales</taxon>
        <taxon>Sphingobacteriaceae</taxon>
        <taxon>Mucilaginibacter</taxon>
    </lineage>
</organism>